<dbReference type="PRINTS" id="PR00081">
    <property type="entry name" value="GDHRDH"/>
</dbReference>
<keyword evidence="6" id="KW-1185">Reference proteome</keyword>
<dbReference type="OrthoDB" id="9775296at2"/>
<dbReference type="PROSITE" id="PS00061">
    <property type="entry name" value="ADH_SHORT"/>
    <property type="match status" value="1"/>
</dbReference>
<dbReference type="SMART" id="SM00822">
    <property type="entry name" value="PKS_KR"/>
    <property type="match status" value="1"/>
</dbReference>
<dbReference type="CDD" id="cd05374">
    <property type="entry name" value="17beta-HSD-like_SDR_c"/>
    <property type="match status" value="1"/>
</dbReference>
<evidence type="ECO:0000256" key="3">
    <source>
        <dbReference type="RuleBase" id="RU000363"/>
    </source>
</evidence>
<protein>
    <submittedName>
        <fullName evidence="5">SDR family NAD(P)-dependent oxidoreductase</fullName>
    </submittedName>
</protein>
<name>A0A4Y8LP18_9BACL</name>
<comment type="caution">
    <text evidence="5">The sequence shown here is derived from an EMBL/GenBank/DDBJ whole genome shotgun (WGS) entry which is preliminary data.</text>
</comment>
<evidence type="ECO:0000256" key="2">
    <source>
        <dbReference type="ARBA" id="ARBA00023002"/>
    </source>
</evidence>
<dbReference type="InterPro" id="IPR051911">
    <property type="entry name" value="SDR_oxidoreductase"/>
</dbReference>
<evidence type="ECO:0000313" key="6">
    <source>
        <dbReference type="Proteomes" id="UP000297900"/>
    </source>
</evidence>
<dbReference type="InterPro" id="IPR057326">
    <property type="entry name" value="KR_dom"/>
</dbReference>
<dbReference type="SUPFAM" id="SSF51735">
    <property type="entry name" value="NAD(P)-binding Rossmann-fold domains"/>
    <property type="match status" value="1"/>
</dbReference>
<dbReference type="InterPro" id="IPR036291">
    <property type="entry name" value="NAD(P)-bd_dom_sf"/>
</dbReference>
<dbReference type="Proteomes" id="UP000297900">
    <property type="component" value="Unassembled WGS sequence"/>
</dbReference>
<dbReference type="Pfam" id="PF00106">
    <property type="entry name" value="adh_short"/>
    <property type="match status" value="1"/>
</dbReference>
<dbReference type="EMBL" id="SOMN01000043">
    <property type="protein sequence ID" value="TFE22673.1"/>
    <property type="molecule type" value="Genomic_DNA"/>
</dbReference>
<dbReference type="InterPro" id="IPR002347">
    <property type="entry name" value="SDR_fam"/>
</dbReference>
<dbReference type="GO" id="GO:0016491">
    <property type="term" value="F:oxidoreductase activity"/>
    <property type="evidence" value="ECO:0007669"/>
    <property type="project" value="UniProtKB-KW"/>
</dbReference>
<dbReference type="RefSeq" id="WP_135154251.1">
    <property type="nucleotide sequence ID" value="NZ_SOMN01000043.1"/>
</dbReference>
<proteinExistence type="inferred from homology"/>
<dbReference type="AlphaFoldDB" id="A0A4Y8LP18"/>
<gene>
    <name evidence="5" type="ORF">E2980_21210</name>
</gene>
<dbReference type="InterPro" id="IPR020904">
    <property type="entry name" value="Sc_DH/Rdtase_CS"/>
</dbReference>
<reference evidence="5 6" key="1">
    <citation type="submission" date="2019-03" db="EMBL/GenBank/DDBJ databases">
        <title>Cohnella endophytica sp. nov., a novel endophytic bacterium isolated from bark of Sonneratia apetala.</title>
        <authorList>
            <person name="Tuo L."/>
        </authorList>
    </citation>
    <scope>NUCLEOTIDE SEQUENCE [LARGE SCALE GENOMIC DNA]</scope>
    <source>
        <strain evidence="5 6">CCTCC AB 208254</strain>
    </source>
</reference>
<evidence type="ECO:0000313" key="5">
    <source>
        <dbReference type="EMBL" id="TFE22673.1"/>
    </source>
</evidence>
<evidence type="ECO:0000259" key="4">
    <source>
        <dbReference type="SMART" id="SM00822"/>
    </source>
</evidence>
<dbReference type="PANTHER" id="PTHR43976">
    <property type="entry name" value="SHORT CHAIN DEHYDROGENASE"/>
    <property type="match status" value="1"/>
</dbReference>
<dbReference type="Gene3D" id="3.40.50.720">
    <property type="entry name" value="NAD(P)-binding Rossmann-like Domain"/>
    <property type="match status" value="1"/>
</dbReference>
<organism evidence="5 6">
    <name type="scientific">Cohnella luojiensis</name>
    <dbReference type="NCBI Taxonomy" id="652876"/>
    <lineage>
        <taxon>Bacteria</taxon>
        <taxon>Bacillati</taxon>
        <taxon>Bacillota</taxon>
        <taxon>Bacilli</taxon>
        <taxon>Bacillales</taxon>
        <taxon>Paenibacillaceae</taxon>
        <taxon>Cohnella</taxon>
    </lineage>
</organism>
<comment type="similarity">
    <text evidence="1 3">Belongs to the short-chain dehydrogenases/reductases (SDR) family.</text>
</comment>
<dbReference type="PRINTS" id="PR00080">
    <property type="entry name" value="SDRFAMILY"/>
</dbReference>
<keyword evidence="2" id="KW-0560">Oxidoreductase</keyword>
<evidence type="ECO:0000256" key="1">
    <source>
        <dbReference type="ARBA" id="ARBA00006484"/>
    </source>
</evidence>
<sequence>MSTKQRVWFITGTSTGLGRSLAEKVIAHGDRLAAAARNIKDIEALKELAPDRVLTLKLDVHNEDEARKAVSATLDAFGQIDVLVNNAGYGLLGAFQEVTDEQVRNQFDTNVFGLMNVTRAVLPALVERRSGHILNISSILGLTSYPGFSVYSASKYAVEGFTVGLAHELAALGVKVTAIEPGAFRTKWATTTLEKAPAATAAYSESSGGVRSWLTGLNGAQPGDPERAADIMIKLVETENPPLHLVLGRQALQDAKDKIGSLYSSIEKWADVTISGDFDEPVVDKFPQ</sequence>
<accession>A0A4Y8LP18</accession>
<dbReference type="NCBIfam" id="NF004824">
    <property type="entry name" value="PRK06180.1"/>
    <property type="match status" value="1"/>
</dbReference>
<feature type="domain" description="Ketoreductase" evidence="4">
    <location>
        <begin position="6"/>
        <end position="187"/>
    </location>
</feature>
<dbReference type="PANTHER" id="PTHR43976:SF16">
    <property type="entry name" value="SHORT-CHAIN DEHYDROGENASE_REDUCTASE FAMILY PROTEIN"/>
    <property type="match status" value="1"/>
</dbReference>